<dbReference type="PROSITE" id="PS01162">
    <property type="entry name" value="QOR_ZETA_CRYSTAL"/>
    <property type="match status" value="1"/>
</dbReference>
<evidence type="ECO:0000256" key="6">
    <source>
        <dbReference type="SAM" id="MobiDB-lite"/>
    </source>
</evidence>
<dbReference type="Gene3D" id="3.40.50.720">
    <property type="entry name" value="NAD(P)-binding Rossmann-like Domain"/>
    <property type="match status" value="1"/>
</dbReference>
<gene>
    <name evidence="8" type="primary">LOC115534060</name>
</gene>
<dbReference type="Ensembl" id="ENSGMOT00000024801.1">
    <property type="protein sequence ID" value="ENSGMOP00000038123.1"/>
    <property type="gene ID" value="ENSGMOG00000006690.2"/>
</dbReference>
<dbReference type="SUPFAM" id="SSF50129">
    <property type="entry name" value="GroES-like"/>
    <property type="match status" value="1"/>
</dbReference>
<keyword evidence="4" id="KW-0560">Oxidoreductase</keyword>
<evidence type="ECO:0000256" key="3">
    <source>
        <dbReference type="ARBA" id="ARBA00022946"/>
    </source>
</evidence>
<dbReference type="CDD" id="cd08248">
    <property type="entry name" value="RTN4I1"/>
    <property type="match status" value="1"/>
</dbReference>
<evidence type="ECO:0000256" key="2">
    <source>
        <dbReference type="ARBA" id="ARBA00010371"/>
    </source>
</evidence>
<dbReference type="GO" id="GO:0008270">
    <property type="term" value="F:zinc ion binding"/>
    <property type="evidence" value="ECO:0007669"/>
    <property type="project" value="InterPro"/>
</dbReference>
<dbReference type="InterPro" id="IPR011032">
    <property type="entry name" value="GroES-like_sf"/>
</dbReference>
<keyword evidence="9" id="KW-1185">Reference proteome</keyword>
<evidence type="ECO:0000259" key="7">
    <source>
        <dbReference type="SMART" id="SM00829"/>
    </source>
</evidence>
<keyword evidence="3" id="KW-0809">Transit peptide</keyword>
<dbReference type="GO" id="GO:0016491">
    <property type="term" value="F:oxidoreductase activity"/>
    <property type="evidence" value="ECO:0007669"/>
    <property type="project" value="UniProtKB-KW"/>
</dbReference>
<name>A0A8C5B2K8_GADMO</name>
<dbReference type="InterPro" id="IPR013154">
    <property type="entry name" value="ADH-like_N"/>
</dbReference>
<dbReference type="InterPro" id="IPR050700">
    <property type="entry name" value="YIM1/Zinc_Alcohol_DH_Fams"/>
</dbReference>
<dbReference type="GeneID" id="115534060"/>
<comment type="similarity">
    <text evidence="2">Belongs to the zinc-containing alcohol dehydrogenase family. Quinone oxidoreductase subfamily.</text>
</comment>
<evidence type="ECO:0000256" key="5">
    <source>
        <dbReference type="ARBA" id="ARBA00023128"/>
    </source>
</evidence>
<evidence type="ECO:0000256" key="4">
    <source>
        <dbReference type="ARBA" id="ARBA00023002"/>
    </source>
</evidence>
<evidence type="ECO:0000313" key="9">
    <source>
        <dbReference type="Proteomes" id="UP000694546"/>
    </source>
</evidence>
<sequence>MASLRALSSTRVGTFFYRKAPSSTQVLASCSIWCRRNLYGSLRRHNSMSAWVIDQYGTNEVLRVSDEIMMPTINLASEVLIKVEAASLNPLDISMRGGYGATLLKLRRDPMSVMQNDTEFPLILGRDVSGVVVECGSQVTHFAPGDEVWAAVPPWKQGSLAEYLTLTEYEVSHKPKSLSHTEAASVPYVATTALSALVNAAGLCSDNCSDKRVLITGGSGGVGTFSIQLLKAWGAHVTVTCAGNAEGLVRGLGADEVVDYTAGDVAAQLEATEKYDVVLDNVGGVDTERWALGLLRPWSGAKYVTLVSPLLHSTDAAGLVEGLGRSGCSLHSKALQNLLSRGVFYRWGFYAPDGPALDEVSALVDAGKLLPVVQACFPFSQVPQAFQRVEQGHARGKTVISVGGQRDPLSEQEEGCPVEDGGRHARAQTAHS</sequence>
<proteinExistence type="inferred from homology"/>
<dbReference type="InterPro" id="IPR036291">
    <property type="entry name" value="NAD(P)-bd_dom_sf"/>
</dbReference>
<dbReference type="Gene3D" id="3.90.180.10">
    <property type="entry name" value="Medium-chain alcohol dehydrogenases, catalytic domain"/>
    <property type="match status" value="1"/>
</dbReference>
<feature type="region of interest" description="Disordered" evidence="6">
    <location>
        <begin position="400"/>
        <end position="432"/>
    </location>
</feature>
<evidence type="ECO:0000256" key="1">
    <source>
        <dbReference type="ARBA" id="ARBA00004173"/>
    </source>
</evidence>
<accession>A0A8C5B2K8</accession>
<dbReference type="AlphaFoldDB" id="A0A8C5B2K8"/>
<comment type="subcellular location">
    <subcellularLocation>
        <location evidence="1">Mitochondrion</location>
    </subcellularLocation>
</comment>
<dbReference type="Pfam" id="PF08240">
    <property type="entry name" value="ADH_N"/>
    <property type="match status" value="1"/>
</dbReference>
<organism evidence="8 9">
    <name type="scientific">Gadus morhua</name>
    <name type="common">Atlantic cod</name>
    <dbReference type="NCBI Taxonomy" id="8049"/>
    <lineage>
        <taxon>Eukaryota</taxon>
        <taxon>Metazoa</taxon>
        <taxon>Chordata</taxon>
        <taxon>Craniata</taxon>
        <taxon>Vertebrata</taxon>
        <taxon>Euteleostomi</taxon>
        <taxon>Actinopterygii</taxon>
        <taxon>Neopterygii</taxon>
        <taxon>Teleostei</taxon>
        <taxon>Neoteleostei</taxon>
        <taxon>Acanthomorphata</taxon>
        <taxon>Zeiogadaria</taxon>
        <taxon>Gadariae</taxon>
        <taxon>Gadiformes</taxon>
        <taxon>Gadoidei</taxon>
        <taxon>Gadidae</taxon>
        <taxon>Gadus</taxon>
    </lineage>
</organism>
<dbReference type="InterPro" id="IPR002364">
    <property type="entry name" value="Quin_OxRdtase/zeta-crystal_CS"/>
</dbReference>
<dbReference type="Pfam" id="PF13602">
    <property type="entry name" value="ADH_zinc_N_2"/>
    <property type="match status" value="1"/>
</dbReference>
<reference evidence="8" key="1">
    <citation type="submission" date="2025-08" db="UniProtKB">
        <authorList>
            <consortium name="Ensembl"/>
        </authorList>
    </citation>
    <scope>IDENTIFICATION</scope>
</reference>
<dbReference type="PANTHER" id="PTHR11695">
    <property type="entry name" value="ALCOHOL DEHYDROGENASE RELATED"/>
    <property type="match status" value="1"/>
</dbReference>
<dbReference type="SMART" id="SM00829">
    <property type="entry name" value="PKS_ER"/>
    <property type="match status" value="1"/>
</dbReference>
<dbReference type="PROSITE" id="PS51257">
    <property type="entry name" value="PROKAR_LIPOPROTEIN"/>
    <property type="match status" value="1"/>
</dbReference>
<dbReference type="PANTHER" id="PTHR11695:SF294">
    <property type="entry name" value="RETICULON-4-INTERACTING PROTEIN 1, MITOCHONDRIAL"/>
    <property type="match status" value="1"/>
</dbReference>
<evidence type="ECO:0000313" key="8">
    <source>
        <dbReference type="Ensembl" id="ENSGMOP00000038123.1"/>
    </source>
</evidence>
<dbReference type="GO" id="GO:0005739">
    <property type="term" value="C:mitochondrion"/>
    <property type="evidence" value="ECO:0007669"/>
    <property type="project" value="UniProtKB-SubCell"/>
</dbReference>
<dbReference type="InterPro" id="IPR020843">
    <property type="entry name" value="ER"/>
</dbReference>
<feature type="domain" description="Enoyl reductase (ER)" evidence="7">
    <location>
        <begin position="57"/>
        <end position="400"/>
    </location>
</feature>
<dbReference type="Proteomes" id="UP000694546">
    <property type="component" value="Chromosome 21"/>
</dbReference>
<dbReference type="GeneTree" id="ENSGT00880000138028"/>
<dbReference type="InterPro" id="IPR037397">
    <property type="entry name" value="RTN4IP1"/>
</dbReference>
<dbReference type="RefSeq" id="XP_030200523.1">
    <property type="nucleotide sequence ID" value="XM_030344663.1"/>
</dbReference>
<dbReference type="SUPFAM" id="SSF51735">
    <property type="entry name" value="NAD(P)-binding Rossmann-fold domains"/>
    <property type="match status" value="1"/>
</dbReference>
<protein>
    <submittedName>
        <fullName evidence="8">Reticulon-4-interacting protein 1 homolog, mitochondrial-like</fullName>
    </submittedName>
</protein>
<keyword evidence="5" id="KW-0496">Mitochondrion</keyword>
<reference evidence="8" key="2">
    <citation type="submission" date="2025-09" db="UniProtKB">
        <authorList>
            <consortium name="Ensembl"/>
        </authorList>
    </citation>
    <scope>IDENTIFICATION</scope>
</reference>